<sequence>MDAADPGRTKFQSSLNSPPGSRDGSGGIGMGAGKDSGGGRRDEDPGIPASGMRVNGVNVVKVGHKQVVSLIRQGGNRLLMKVVSVSRKPDSEEGGRKKEKLDEILAAAAEPGLRAELLEADSRAATVKNSARRAAGSRRRRSV</sequence>
<organism evidence="2 3">
    <name type="scientific">Hirundo rustica rustica</name>
    <dbReference type="NCBI Taxonomy" id="333673"/>
    <lineage>
        <taxon>Eukaryota</taxon>
        <taxon>Metazoa</taxon>
        <taxon>Chordata</taxon>
        <taxon>Craniata</taxon>
        <taxon>Vertebrata</taxon>
        <taxon>Euteleostomi</taxon>
        <taxon>Archelosauria</taxon>
        <taxon>Archosauria</taxon>
        <taxon>Dinosauria</taxon>
        <taxon>Saurischia</taxon>
        <taxon>Theropoda</taxon>
        <taxon>Coelurosauria</taxon>
        <taxon>Aves</taxon>
        <taxon>Neognathae</taxon>
        <taxon>Neoaves</taxon>
        <taxon>Telluraves</taxon>
        <taxon>Australaves</taxon>
        <taxon>Passeriformes</taxon>
        <taxon>Sylvioidea</taxon>
        <taxon>Hirundinidae</taxon>
        <taxon>Hirundo</taxon>
    </lineage>
</organism>
<keyword evidence="3" id="KW-1185">Reference proteome</keyword>
<dbReference type="Proteomes" id="UP000269221">
    <property type="component" value="Unassembled WGS sequence"/>
</dbReference>
<dbReference type="AlphaFoldDB" id="A0A3M0LU21"/>
<gene>
    <name evidence="2" type="ORF">DUI87_00497</name>
</gene>
<dbReference type="PANTHER" id="PTHR24135">
    <property type="entry name" value="SH3 AND MULTIPLE ANKYRIN REPEAT DOMAINS PROTEIN"/>
    <property type="match status" value="1"/>
</dbReference>
<feature type="compositionally biased region" description="Polar residues" evidence="1">
    <location>
        <begin position="10"/>
        <end position="19"/>
    </location>
</feature>
<dbReference type="GO" id="GO:0014069">
    <property type="term" value="C:postsynaptic density"/>
    <property type="evidence" value="ECO:0007669"/>
    <property type="project" value="TreeGrafter"/>
</dbReference>
<proteinExistence type="predicted"/>
<comment type="caution">
    <text evidence="2">The sequence shown here is derived from an EMBL/GenBank/DDBJ whole genome shotgun (WGS) entry which is preliminary data.</text>
</comment>
<evidence type="ECO:0000256" key="1">
    <source>
        <dbReference type="SAM" id="MobiDB-lite"/>
    </source>
</evidence>
<accession>A0A3M0LU21</accession>
<feature type="compositionally biased region" description="Gly residues" evidence="1">
    <location>
        <begin position="23"/>
        <end position="36"/>
    </location>
</feature>
<dbReference type="GO" id="GO:0035255">
    <property type="term" value="F:ionotropic glutamate receptor binding"/>
    <property type="evidence" value="ECO:0007669"/>
    <property type="project" value="TreeGrafter"/>
</dbReference>
<dbReference type="Gene3D" id="2.30.42.10">
    <property type="match status" value="1"/>
</dbReference>
<evidence type="ECO:0000313" key="2">
    <source>
        <dbReference type="EMBL" id="RMC22497.1"/>
    </source>
</evidence>
<dbReference type="EMBL" id="QRBI01000089">
    <property type="protein sequence ID" value="RMC22497.1"/>
    <property type="molecule type" value="Genomic_DNA"/>
</dbReference>
<dbReference type="GO" id="GO:0030160">
    <property type="term" value="F:synaptic receptor adaptor activity"/>
    <property type="evidence" value="ECO:0007669"/>
    <property type="project" value="TreeGrafter"/>
</dbReference>
<dbReference type="GO" id="GO:0043197">
    <property type="term" value="C:dendritic spine"/>
    <property type="evidence" value="ECO:0007669"/>
    <property type="project" value="TreeGrafter"/>
</dbReference>
<name>A0A3M0LU21_HIRRU</name>
<feature type="region of interest" description="Disordered" evidence="1">
    <location>
        <begin position="1"/>
        <end position="52"/>
    </location>
</feature>
<evidence type="ECO:0008006" key="4">
    <source>
        <dbReference type="Google" id="ProtNLM"/>
    </source>
</evidence>
<protein>
    <recommendedName>
        <fullName evidence="4">PDZ domain-containing protein</fullName>
    </recommendedName>
</protein>
<dbReference type="InterPro" id="IPR051569">
    <property type="entry name" value="SHANK"/>
</dbReference>
<evidence type="ECO:0000313" key="3">
    <source>
        <dbReference type="Proteomes" id="UP000269221"/>
    </source>
</evidence>
<dbReference type="InterPro" id="IPR036034">
    <property type="entry name" value="PDZ_sf"/>
</dbReference>
<dbReference type="STRING" id="333673.A0A3M0LU21"/>
<dbReference type="PANTHER" id="PTHR24135:SF4">
    <property type="entry name" value="SH3 AND MULTIPLE ANKYRIN REPEAT DOMAINS PROTEIN 3"/>
    <property type="match status" value="1"/>
</dbReference>
<dbReference type="GO" id="GO:0045211">
    <property type="term" value="C:postsynaptic membrane"/>
    <property type="evidence" value="ECO:0007669"/>
    <property type="project" value="TreeGrafter"/>
</dbReference>
<reference evidence="2 3" key="1">
    <citation type="submission" date="2018-07" db="EMBL/GenBank/DDBJ databases">
        <title>A high quality draft genome assembly of the barn swallow (H. rustica rustica).</title>
        <authorList>
            <person name="Formenti G."/>
            <person name="Chiara M."/>
            <person name="Poveda L."/>
            <person name="Francoijs K.-J."/>
            <person name="Bonisoli-Alquati A."/>
            <person name="Canova L."/>
            <person name="Gianfranceschi L."/>
            <person name="Horner D.S."/>
            <person name="Saino N."/>
        </authorList>
    </citation>
    <scope>NUCLEOTIDE SEQUENCE [LARGE SCALE GENOMIC DNA]</scope>
    <source>
        <strain evidence="2">Chelidonia</strain>
        <tissue evidence="2">Blood</tissue>
    </source>
</reference>
<dbReference type="SUPFAM" id="SSF50156">
    <property type="entry name" value="PDZ domain-like"/>
    <property type="match status" value="1"/>
</dbReference>